<dbReference type="GO" id="GO:0004536">
    <property type="term" value="F:DNA nuclease activity"/>
    <property type="evidence" value="ECO:0007669"/>
    <property type="project" value="InterPro"/>
</dbReference>
<dbReference type="Gene3D" id="3.20.20.140">
    <property type="entry name" value="Metal-dependent hydrolases"/>
    <property type="match status" value="1"/>
</dbReference>
<dbReference type="InterPro" id="IPR001130">
    <property type="entry name" value="TatD-like"/>
</dbReference>
<comment type="similarity">
    <text evidence="1">Belongs to the metallo-dependent hydrolases superfamily. TatD-type hydrolase family.</text>
</comment>
<feature type="binding site" evidence="4">
    <location>
        <position position="130"/>
    </location>
    <ligand>
        <name>a divalent metal cation</name>
        <dbReference type="ChEBI" id="CHEBI:60240"/>
        <label>2</label>
    </ligand>
</feature>
<dbReference type="PIRSF" id="PIRSF005902">
    <property type="entry name" value="DNase_TatD"/>
    <property type="match status" value="1"/>
</dbReference>
<dbReference type="PROSITE" id="PS01090">
    <property type="entry name" value="TATD_2"/>
    <property type="match status" value="1"/>
</dbReference>
<evidence type="ECO:0000313" key="5">
    <source>
        <dbReference type="EMBL" id="AKT40863.1"/>
    </source>
</evidence>
<feature type="binding site" evidence="4">
    <location>
        <position position="8"/>
    </location>
    <ligand>
        <name>a divalent metal cation</name>
        <dbReference type="ChEBI" id="CHEBI:60240"/>
        <label>1</label>
    </ligand>
</feature>
<protein>
    <submittedName>
        <fullName evidence="5">Hydrolase TatD</fullName>
    </submittedName>
</protein>
<dbReference type="InterPro" id="IPR018228">
    <property type="entry name" value="DNase_TatD-rel_CS"/>
</dbReference>
<evidence type="ECO:0000256" key="1">
    <source>
        <dbReference type="ARBA" id="ARBA00009275"/>
    </source>
</evidence>
<dbReference type="EMBL" id="CP012159">
    <property type="protein sequence ID" value="AKT40863.1"/>
    <property type="molecule type" value="Genomic_DNA"/>
</dbReference>
<dbReference type="KEGG" id="ccro:CMC5_050190"/>
<dbReference type="InterPro" id="IPR015991">
    <property type="entry name" value="TatD/YcfH-like"/>
</dbReference>
<sequence length="258" mass="28610">MLIDSHCHLDPGYFKEGPEAVIERANAAGVSRFVVIGVGEDLAPAHFAIDLAARRPDVHATVGLHPHDATRSTDELLAEIRVLAARPEVVAVGEIGLDYHYMHSPRDQQQRVFRDLIRIAREVQKPIVVHTREAADDTLALLEEERASEVGGIIHCFSEDRPFAERALALDFDLSFSGIVTFRSATAIQEVAAWAPADRILVETDSPYLAPIPFRGKRCEPAHVAHTARFIAGLRNEPFETLAEHTAANTRRRLRLPD</sequence>
<dbReference type="Proteomes" id="UP000067626">
    <property type="component" value="Chromosome"/>
</dbReference>
<dbReference type="GO" id="GO:0046872">
    <property type="term" value="F:metal ion binding"/>
    <property type="evidence" value="ECO:0007669"/>
    <property type="project" value="UniProtKB-KW"/>
</dbReference>
<dbReference type="InterPro" id="IPR032466">
    <property type="entry name" value="Metal_Hydrolase"/>
</dbReference>
<organism evidence="5 6">
    <name type="scientific">Chondromyces crocatus</name>
    <dbReference type="NCBI Taxonomy" id="52"/>
    <lineage>
        <taxon>Bacteria</taxon>
        <taxon>Pseudomonadati</taxon>
        <taxon>Myxococcota</taxon>
        <taxon>Polyangia</taxon>
        <taxon>Polyangiales</taxon>
        <taxon>Polyangiaceae</taxon>
        <taxon>Chondromyces</taxon>
    </lineage>
</organism>
<feature type="binding site" evidence="4">
    <location>
        <position position="6"/>
    </location>
    <ligand>
        <name>a divalent metal cation</name>
        <dbReference type="ChEBI" id="CHEBI:60240"/>
        <label>1</label>
    </ligand>
</feature>
<dbReference type="RefSeq" id="WP_050432739.1">
    <property type="nucleotide sequence ID" value="NZ_CP012159.1"/>
</dbReference>
<dbReference type="FunFam" id="3.20.20.140:FF:000005">
    <property type="entry name" value="TatD family hydrolase"/>
    <property type="match status" value="1"/>
</dbReference>
<dbReference type="PATRIC" id="fig|52.7.peg.5554"/>
<dbReference type="STRING" id="52.CMC5_050190"/>
<dbReference type="OrthoDB" id="9810005at2"/>
<feature type="binding site" evidence="4">
    <location>
        <position position="155"/>
    </location>
    <ligand>
        <name>a divalent metal cation</name>
        <dbReference type="ChEBI" id="CHEBI:60240"/>
        <label>2</label>
    </ligand>
</feature>
<evidence type="ECO:0000256" key="4">
    <source>
        <dbReference type="PIRSR" id="PIRSR005902-1"/>
    </source>
</evidence>
<dbReference type="NCBIfam" id="TIGR00010">
    <property type="entry name" value="YchF/TatD family DNA exonuclease"/>
    <property type="match status" value="1"/>
</dbReference>
<dbReference type="GO" id="GO:0016788">
    <property type="term" value="F:hydrolase activity, acting on ester bonds"/>
    <property type="evidence" value="ECO:0007669"/>
    <property type="project" value="InterPro"/>
</dbReference>
<dbReference type="PANTHER" id="PTHR46124">
    <property type="entry name" value="D-AMINOACYL-TRNA DEACYLASE"/>
    <property type="match status" value="1"/>
</dbReference>
<dbReference type="PANTHER" id="PTHR46124:SF2">
    <property type="entry name" value="D-AMINOACYL-TRNA DEACYLASE"/>
    <property type="match status" value="1"/>
</dbReference>
<proteinExistence type="inferred from homology"/>
<evidence type="ECO:0000256" key="2">
    <source>
        <dbReference type="ARBA" id="ARBA00022723"/>
    </source>
</evidence>
<evidence type="ECO:0000256" key="3">
    <source>
        <dbReference type="ARBA" id="ARBA00022801"/>
    </source>
</evidence>
<keyword evidence="6" id="KW-1185">Reference proteome</keyword>
<dbReference type="Pfam" id="PF01026">
    <property type="entry name" value="TatD_DNase"/>
    <property type="match status" value="1"/>
</dbReference>
<feature type="binding site" evidence="4">
    <location>
        <position position="205"/>
    </location>
    <ligand>
        <name>a divalent metal cation</name>
        <dbReference type="ChEBI" id="CHEBI:60240"/>
        <label>1</label>
    </ligand>
</feature>
<keyword evidence="3 5" id="KW-0378">Hydrolase</keyword>
<dbReference type="CDD" id="cd01310">
    <property type="entry name" value="TatD_DNAse"/>
    <property type="match status" value="1"/>
</dbReference>
<feature type="binding site" evidence="4">
    <location>
        <position position="94"/>
    </location>
    <ligand>
        <name>a divalent metal cation</name>
        <dbReference type="ChEBI" id="CHEBI:60240"/>
        <label>1</label>
    </ligand>
</feature>
<dbReference type="GO" id="GO:0005829">
    <property type="term" value="C:cytosol"/>
    <property type="evidence" value="ECO:0007669"/>
    <property type="project" value="TreeGrafter"/>
</dbReference>
<dbReference type="SUPFAM" id="SSF51556">
    <property type="entry name" value="Metallo-dependent hydrolases"/>
    <property type="match status" value="1"/>
</dbReference>
<keyword evidence="2 4" id="KW-0479">Metal-binding</keyword>
<evidence type="ECO:0000313" key="6">
    <source>
        <dbReference type="Proteomes" id="UP000067626"/>
    </source>
</evidence>
<accession>A0A0K1EJT5</accession>
<dbReference type="PROSITE" id="PS01137">
    <property type="entry name" value="TATD_1"/>
    <property type="match status" value="1"/>
</dbReference>
<dbReference type="AlphaFoldDB" id="A0A0K1EJT5"/>
<gene>
    <name evidence="5" type="primary">tatD</name>
    <name evidence="5" type="ORF">CMC5_050190</name>
</gene>
<name>A0A0K1EJT5_CHOCO</name>
<reference evidence="5 6" key="1">
    <citation type="submission" date="2015-07" db="EMBL/GenBank/DDBJ databases">
        <title>Genome analysis of myxobacterium Chondromyces crocatus Cm c5 reveals a high potential for natural compound synthesis and the genetic basis for the loss of fruiting body formation.</title>
        <authorList>
            <person name="Zaburannyi N."/>
            <person name="Bunk B."/>
            <person name="Maier J."/>
            <person name="Overmann J."/>
            <person name="Mueller R."/>
        </authorList>
    </citation>
    <scope>NUCLEOTIDE SEQUENCE [LARGE SCALE GENOMIC DNA]</scope>
    <source>
        <strain evidence="5 6">Cm c5</strain>
    </source>
</reference>